<sequence>MLERWLWCGMFGEIYTHWHDSQAGRDIVEVPAWLEGGSVPFGITQANFSFERLLSVRKRLGAVYQGFAALLRREGAVDWITGEEINDVVYFEEQIDSHHIFPVAWCRKQGIDPKKYNCLVNRTPLSAKTNKRIGSKAPSVYLKEFELHGTAVASRP</sequence>
<dbReference type="SUPFAM" id="SSF63748">
    <property type="entry name" value="Tudor/PWWP/MBT"/>
    <property type="match status" value="1"/>
</dbReference>
<dbReference type="PANTHER" id="PTHR37292">
    <property type="entry name" value="VNG6097C"/>
    <property type="match status" value="1"/>
</dbReference>
<reference evidence="1" key="1">
    <citation type="submission" date="2016-04" db="EMBL/GenBank/DDBJ databases">
        <authorList>
            <person name="Tabuchi Yagui T.R."/>
        </authorList>
    </citation>
    <scope>NUCLEOTIDE SEQUENCE [LARGE SCALE GENOMIC DNA]</scope>
    <source>
        <strain evidence="1">NIES-26</strain>
    </source>
</reference>
<gene>
    <name evidence="1" type="ORF">A6770_28075</name>
</gene>
<accession>A0A367QLY9</accession>
<dbReference type="PANTHER" id="PTHR37292:SF2">
    <property type="entry name" value="DUF262 DOMAIN-CONTAINING PROTEIN"/>
    <property type="match status" value="1"/>
</dbReference>
<keyword evidence="2" id="KW-1185">Reference proteome</keyword>
<dbReference type="AlphaFoldDB" id="A0A367QLY9"/>
<evidence type="ECO:0000313" key="1">
    <source>
        <dbReference type="EMBL" id="RCJ25198.1"/>
    </source>
</evidence>
<proteinExistence type="predicted"/>
<dbReference type="Proteomes" id="UP000252107">
    <property type="component" value="Unassembled WGS sequence"/>
</dbReference>
<organism evidence="1 2">
    <name type="scientific">Nostoc minutum NIES-26</name>
    <dbReference type="NCBI Taxonomy" id="1844469"/>
    <lineage>
        <taxon>Bacteria</taxon>
        <taxon>Bacillati</taxon>
        <taxon>Cyanobacteriota</taxon>
        <taxon>Cyanophyceae</taxon>
        <taxon>Nostocales</taxon>
        <taxon>Nostocaceae</taxon>
        <taxon>Nostoc</taxon>
    </lineage>
</organism>
<evidence type="ECO:0000313" key="2">
    <source>
        <dbReference type="Proteomes" id="UP000252107"/>
    </source>
</evidence>
<protein>
    <submittedName>
        <fullName evidence="1">Uncharacterized protein</fullName>
    </submittedName>
</protein>
<name>A0A367QLY9_9NOSO</name>
<comment type="caution">
    <text evidence="1">The sequence shown here is derived from an EMBL/GenBank/DDBJ whole genome shotgun (WGS) entry which is preliminary data.</text>
</comment>
<dbReference type="EMBL" id="LXQD01000315">
    <property type="protein sequence ID" value="RCJ25198.1"/>
    <property type="molecule type" value="Genomic_DNA"/>
</dbReference>